<organism evidence="2 3">
    <name type="scientific">Meiothermus granaticius NBRC 107808</name>
    <dbReference type="NCBI Taxonomy" id="1227551"/>
    <lineage>
        <taxon>Bacteria</taxon>
        <taxon>Thermotogati</taxon>
        <taxon>Deinococcota</taxon>
        <taxon>Deinococci</taxon>
        <taxon>Thermales</taxon>
        <taxon>Thermaceae</taxon>
        <taxon>Meiothermus</taxon>
    </lineage>
</organism>
<feature type="domain" description="VWFA" evidence="1">
    <location>
        <begin position="57"/>
        <end position="231"/>
    </location>
</feature>
<gene>
    <name evidence="2" type="ORF">Mgrana_01210</name>
</gene>
<dbReference type="Proteomes" id="UP000266178">
    <property type="component" value="Unassembled WGS sequence"/>
</dbReference>
<dbReference type="PANTHER" id="PTHR39338">
    <property type="entry name" value="BLL5662 PROTEIN-RELATED"/>
    <property type="match status" value="1"/>
</dbReference>
<dbReference type="SUPFAM" id="SSF53300">
    <property type="entry name" value="vWA-like"/>
    <property type="match status" value="1"/>
</dbReference>
<evidence type="ECO:0000313" key="2">
    <source>
        <dbReference type="EMBL" id="RIH92805.1"/>
    </source>
</evidence>
<dbReference type="SMART" id="SM00327">
    <property type="entry name" value="VWA"/>
    <property type="match status" value="1"/>
</dbReference>
<protein>
    <submittedName>
        <fullName evidence="2">VWA domain containing CoxE-like protein</fullName>
    </submittedName>
</protein>
<dbReference type="InterPro" id="IPR008912">
    <property type="entry name" value="Uncharacterised_CoxE"/>
</dbReference>
<dbReference type="PANTHER" id="PTHR39338:SF6">
    <property type="entry name" value="BLL5662 PROTEIN"/>
    <property type="match status" value="1"/>
</dbReference>
<keyword evidence="3" id="KW-1185">Reference proteome</keyword>
<comment type="caution">
    <text evidence="2">The sequence shown here is derived from an EMBL/GenBank/DDBJ whole genome shotgun (WGS) entry which is preliminary data.</text>
</comment>
<dbReference type="AlphaFoldDB" id="A0A399FAS0"/>
<accession>A0A399FAS0</accession>
<sequence length="231" mass="25881">MLAAARALLRTIRLGKSRRWHPAAQGRRVHFRRTLRKGLQTGGEFIHTAWLAHPHQEPRFVLVLDASRSMAAYTETLLQFAFALRLSSARVEVFSFSTHLKRLTRELEAHPNPDDPPRLSGMAEAWGGGTRIGESLRHLERHYSGLVGPHTVLLIASDGLDTGEPQVLESALRTLYRRSAALIWLNPLLALPGYNPQANCMKTALPYLDRFCSAHTPQELARLADGLQLRC</sequence>
<dbReference type="EMBL" id="QWLB01000013">
    <property type="protein sequence ID" value="RIH92805.1"/>
    <property type="molecule type" value="Genomic_DNA"/>
</dbReference>
<proteinExistence type="predicted"/>
<dbReference type="CDD" id="cd00198">
    <property type="entry name" value="vWFA"/>
    <property type="match status" value="1"/>
</dbReference>
<dbReference type="Pfam" id="PF05762">
    <property type="entry name" value="VWA_CoxE"/>
    <property type="match status" value="1"/>
</dbReference>
<evidence type="ECO:0000259" key="1">
    <source>
        <dbReference type="SMART" id="SM00327"/>
    </source>
</evidence>
<dbReference type="Gene3D" id="3.40.50.410">
    <property type="entry name" value="von Willebrand factor, type A domain"/>
    <property type="match status" value="1"/>
</dbReference>
<dbReference type="InterPro" id="IPR002035">
    <property type="entry name" value="VWF_A"/>
</dbReference>
<evidence type="ECO:0000313" key="3">
    <source>
        <dbReference type="Proteomes" id="UP000266178"/>
    </source>
</evidence>
<dbReference type="InterPro" id="IPR036465">
    <property type="entry name" value="vWFA_dom_sf"/>
</dbReference>
<name>A0A399FAS0_9DEIN</name>
<reference evidence="2 3" key="1">
    <citation type="submission" date="2018-08" db="EMBL/GenBank/DDBJ databases">
        <title>Meiothermus granaticius genome AF-68 sequencing project.</title>
        <authorList>
            <person name="Da Costa M.S."/>
            <person name="Albuquerque L."/>
            <person name="Raposo P."/>
            <person name="Froufe H.J.C."/>
            <person name="Barroso C.S."/>
            <person name="Egas C."/>
        </authorList>
    </citation>
    <scope>NUCLEOTIDE SEQUENCE [LARGE SCALE GENOMIC DNA]</scope>
    <source>
        <strain evidence="2 3">AF-68</strain>
    </source>
</reference>